<organism evidence="2 3">
    <name type="scientific">Hanseniaspora guilliermondii</name>
    <dbReference type="NCBI Taxonomy" id="56406"/>
    <lineage>
        <taxon>Eukaryota</taxon>
        <taxon>Fungi</taxon>
        <taxon>Dikarya</taxon>
        <taxon>Ascomycota</taxon>
        <taxon>Saccharomycotina</taxon>
        <taxon>Saccharomycetes</taxon>
        <taxon>Saccharomycodales</taxon>
        <taxon>Saccharomycodaceae</taxon>
        <taxon>Hanseniaspora</taxon>
    </lineage>
</organism>
<feature type="compositionally biased region" description="Low complexity" evidence="1">
    <location>
        <begin position="110"/>
        <end position="132"/>
    </location>
</feature>
<gene>
    <name evidence="2" type="ORF">HGUI_01724</name>
</gene>
<name>A0A1L0B156_9ASCO</name>
<dbReference type="OrthoDB" id="5327538at2759"/>
<feature type="compositionally biased region" description="Polar residues" evidence="1">
    <location>
        <begin position="428"/>
        <end position="463"/>
    </location>
</feature>
<feature type="region of interest" description="Disordered" evidence="1">
    <location>
        <begin position="110"/>
        <end position="153"/>
    </location>
</feature>
<feature type="region of interest" description="Disordered" evidence="1">
    <location>
        <begin position="24"/>
        <end position="49"/>
    </location>
</feature>
<evidence type="ECO:0008006" key="4">
    <source>
        <dbReference type="Google" id="ProtNLM"/>
    </source>
</evidence>
<dbReference type="InterPro" id="IPR011009">
    <property type="entry name" value="Kinase-like_dom_sf"/>
</dbReference>
<dbReference type="Pfam" id="PF12330">
    <property type="entry name" value="Haspin_kinase"/>
    <property type="match status" value="1"/>
</dbReference>
<dbReference type="EMBL" id="FQNF01000025">
    <property type="protein sequence ID" value="SGZ39524.1"/>
    <property type="molecule type" value="Genomic_DNA"/>
</dbReference>
<keyword evidence="3" id="KW-1185">Reference proteome</keyword>
<dbReference type="AlphaFoldDB" id="A0A1L0B156"/>
<dbReference type="SUPFAM" id="SSF56112">
    <property type="entry name" value="Protein kinase-like (PK-like)"/>
    <property type="match status" value="1"/>
</dbReference>
<feature type="region of interest" description="Disordered" evidence="1">
    <location>
        <begin position="423"/>
        <end position="471"/>
    </location>
</feature>
<dbReference type="Proteomes" id="UP000183365">
    <property type="component" value="Unassembled WGS sequence"/>
</dbReference>
<evidence type="ECO:0000313" key="2">
    <source>
        <dbReference type="EMBL" id="SGZ39524.1"/>
    </source>
</evidence>
<dbReference type="VEuPathDB" id="FungiDB:HGUI_01724"/>
<sequence>MNPSTNNMKRQSQINNNYHQRWSMMSQSTNNSPNLSQKPNGSNFKRYSMNSLNHTSMSSLSLDTATLASTDDNNSAQGSSYSHRKNASVEESLVNINIERFNASINATSNNLSNPNLSSSASSMSTNGLTSSDGMLTNITHDTTNETRSSNLERTQKRYSGYLNDYIVDTNFQFGSGASNSTKTQTYYKNTRMTQSKSISSLNSIMASANLMSPPNETKTKLHNKFSDVYNNNRSNNGRRIPVSVSTMSLANKDTTMTHSHSNASLNSQMTNNSHSSTKSAPKWMFWRRKSMMNLSEYSPDNDRSDTFHRRGSVTPTMLNNDVDISQHSMKTKSSIDSLKSKIKMKIFQDKEISNKTSMQSINQTSLTGSSNMQPPLNENNEYVEDYQQPYKQNVMNNSPTSIRSNHSSPFSKIPKRASIVSLKRPSKTTLRTKGSQQSLMRNQPSKESLNTVTSTNNMLENDSSLEGDDDREGFKERIEPFVNLCYKVDDISRVFERINGKDIYYQRDTTVVTKAKGKRIFKYLAFDTLDVNKIELILKDINITKQMTSVLRDNMLEKNPEILDIDLRSISNEFGICPILNMTLISNIFPEDYSKKNFQLMINNLYNLRTKENYSCILKIEYFDLGIPMSIFLSRSPKPSSRVISKIFIKLINNLAKLEKIGFQHQDLNLDNIIINSAYDVYIIDYKMCKFRNYDTRLDHPIFYKRDSPHYEVYLEMRKVIVYIHKNQNSFGWCHIIWIKYILSKMLESINNNKDKHYDTLMNWLKFILKHQADLANCRDLISYQKKKKKSEKQIND</sequence>
<feature type="compositionally biased region" description="Polar residues" evidence="1">
    <location>
        <begin position="133"/>
        <end position="153"/>
    </location>
</feature>
<feature type="region of interest" description="Disordered" evidence="1">
    <location>
        <begin position="356"/>
        <end position="379"/>
    </location>
</feature>
<protein>
    <recommendedName>
        <fullName evidence="4">Protein kinase domain-containing protein</fullName>
    </recommendedName>
</protein>
<proteinExistence type="predicted"/>
<evidence type="ECO:0000313" key="3">
    <source>
        <dbReference type="Proteomes" id="UP000183365"/>
    </source>
</evidence>
<evidence type="ECO:0000256" key="1">
    <source>
        <dbReference type="SAM" id="MobiDB-lite"/>
    </source>
</evidence>
<feature type="region of interest" description="Disordered" evidence="1">
    <location>
        <begin position="256"/>
        <end position="280"/>
    </location>
</feature>
<dbReference type="Gene3D" id="1.10.510.10">
    <property type="entry name" value="Transferase(Phosphotransferase) domain 1"/>
    <property type="match status" value="1"/>
</dbReference>
<reference evidence="3" key="1">
    <citation type="submission" date="2016-11" db="EMBL/GenBank/DDBJ databases">
        <authorList>
            <person name="Guldener U."/>
        </authorList>
    </citation>
    <scope>NUCLEOTIDE SEQUENCE [LARGE SCALE GENOMIC DNA]</scope>
</reference>
<accession>A0A1L0B156</accession>